<dbReference type="CDD" id="cd05471">
    <property type="entry name" value="pepsin_like"/>
    <property type="match status" value="1"/>
</dbReference>
<evidence type="ECO:0000256" key="4">
    <source>
        <dbReference type="PIRSR" id="PIRSR601461-2"/>
    </source>
</evidence>
<evidence type="ECO:0000256" key="6">
    <source>
        <dbReference type="SAM" id="SignalP"/>
    </source>
</evidence>
<dbReference type="InterPro" id="IPR001461">
    <property type="entry name" value="Aspartic_peptidase_A1"/>
</dbReference>
<evidence type="ECO:0000313" key="9">
    <source>
        <dbReference type="Proteomes" id="UP000243052"/>
    </source>
</evidence>
<dbReference type="EMBL" id="CP014244">
    <property type="protein sequence ID" value="AMD20285.1"/>
    <property type="molecule type" value="Genomic_DNA"/>
</dbReference>
<dbReference type="AlphaFoldDB" id="A0A0X8HRU8"/>
<protein>
    <submittedName>
        <fullName evidence="8">HDL459Cp</fullName>
    </submittedName>
</protein>
<dbReference type="PANTHER" id="PTHR47966">
    <property type="entry name" value="BETA-SITE APP-CLEAVING ENZYME, ISOFORM A-RELATED"/>
    <property type="match status" value="1"/>
</dbReference>
<keyword evidence="2 6" id="KW-0732">Signal</keyword>
<dbReference type="PANTHER" id="PTHR47966:SF75">
    <property type="entry name" value="ENDOPEPTIDASE (CTSD), PUTATIVE (AFU_ORTHOLOGUE AFUA_4G07040)-RELATED"/>
    <property type="match status" value="1"/>
</dbReference>
<evidence type="ECO:0000256" key="1">
    <source>
        <dbReference type="ARBA" id="ARBA00007447"/>
    </source>
</evidence>
<dbReference type="InterPro" id="IPR033121">
    <property type="entry name" value="PEPTIDASE_A1"/>
</dbReference>
<dbReference type="Gene3D" id="2.40.70.10">
    <property type="entry name" value="Acid Proteases"/>
    <property type="match status" value="2"/>
</dbReference>
<feature type="disulfide bond" evidence="4">
    <location>
        <begin position="366"/>
        <end position="403"/>
    </location>
</feature>
<gene>
    <name evidence="8" type="ORF">AW171_hschr42171</name>
</gene>
<dbReference type="STRING" id="45286.A0A0X8HRU8"/>
<dbReference type="GO" id="GO:0006508">
    <property type="term" value="P:proteolysis"/>
    <property type="evidence" value="ECO:0007669"/>
    <property type="project" value="UniProtKB-KW"/>
</dbReference>
<dbReference type="PRINTS" id="PR00792">
    <property type="entry name" value="PEPSIN"/>
</dbReference>
<dbReference type="GO" id="GO:0004190">
    <property type="term" value="F:aspartic-type endopeptidase activity"/>
    <property type="evidence" value="ECO:0007669"/>
    <property type="project" value="UniProtKB-KW"/>
</dbReference>
<dbReference type="Proteomes" id="UP000243052">
    <property type="component" value="Chromosome iv"/>
</dbReference>
<dbReference type="PROSITE" id="PS00141">
    <property type="entry name" value="ASP_PROTEASE"/>
    <property type="match status" value="1"/>
</dbReference>
<evidence type="ECO:0000256" key="5">
    <source>
        <dbReference type="RuleBase" id="RU000454"/>
    </source>
</evidence>
<reference evidence="8 9" key="1">
    <citation type="submission" date="2016-01" db="EMBL/GenBank/DDBJ databases">
        <title>Genome sequence of the yeast Holleya sinecauda.</title>
        <authorList>
            <person name="Dietrich F.S."/>
        </authorList>
    </citation>
    <scope>NUCLEOTIDE SEQUENCE [LARGE SCALE GENOMIC DNA]</scope>
    <source>
        <strain evidence="8 9">ATCC 58844</strain>
    </source>
</reference>
<evidence type="ECO:0000256" key="2">
    <source>
        <dbReference type="ARBA" id="ARBA00022729"/>
    </source>
</evidence>
<keyword evidence="5" id="KW-0378">Hydrolase</keyword>
<dbReference type="PROSITE" id="PS51767">
    <property type="entry name" value="PEPTIDASE_A1"/>
    <property type="match status" value="1"/>
</dbReference>
<name>A0A0X8HRU8_9SACH</name>
<dbReference type="InterPro" id="IPR001969">
    <property type="entry name" value="Aspartic_peptidase_AS"/>
</dbReference>
<keyword evidence="9" id="KW-1185">Reference proteome</keyword>
<evidence type="ECO:0000259" key="7">
    <source>
        <dbReference type="PROSITE" id="PS51767"/>
    </source>
</evidence>
<dbReference type="InterPro" id="IPR034164">
    <property type="entry name" value="Pepsin-like_dom"/>
</dbReference>
<dbReference type="GeneID" id="28723525"/>
<evidence type="ECO:0000256" key="3">
    <source>
        <dbReference type="ARBA" id="ARBA00022750"/>
    </source>
</evidence>
<feature type="domain" description="Peptidase A1" evidence="7">
    <location>
        <begin position="119"/>
        <end position="440"/>
    </location>
</feature>
<dbReference type="OrthoDB" id="28208at2759"/>
<dbReference type="InterPro" id="IPR021109">
    <property type="entry name" value="Peptidase_aspartic_dom_sf"/>
</dbReference>
<keyword evidence="4" id="KW-1015">Disulfide bond</keyword>
<dbReference type="Pfam" id="PF00026">
    <property type="entry name" value="Asp"/>
    <property type="match status" value="1"/>
</dbReference>
<dbReference type="RefSeq" id="XP_017987281.1">
    <property type="nucleotide sequence ID" value="XM_018132141.1"/>
</dbReference>
<feature type="signal peptide" evidence="6">
    <location>
        <begin position="1"/>
        <end position="17"/>
    </location>
</feature>
<keyword evidence="3 5" id="KW-0064">Aspartyl protease</keyword>
<proteinExistence type="inferred from homology"/>
<comment type="similarity">
    <text evidence="1 5">Belongs to the peptidase A1 family.</text>
</comment>
<accession>A0A0X8HRU8</accession>
<evidence type="ECO:0000313" key="8">
    <source>
        <dbReference type="EMBL" id="AMD20285.1"/>
    </source>
</evidence>
<sequence>MLFLPLSIMLLCGLSAGFHPASINRFIDNGDNVMRLQPSTDLLKTSRQNIHARYSKVGQCADGILRTVADGIELCASDGLRSSVEHHDESKSNSDEKPIQVEIKPGVSTLYSDANNLTYLVDVVIAGDTYPLILDTASAFMWVYGEECLSPACQNRKRIATHNMIPEADSRFTLSYISGVVTGEIYRSHVIFNNMSSAKNFSFAVANEVPDMFDDYPMSGIFGLPSNKHPNLDCILSSLWKAGSIKEQKFAISLGHVDSDDEKLRLNTGVFSIGGPVEGLYKGDFYNVPVHSSAAGYWNVTVDALYVDESAVLIPRGNTSLNSYEQKSAIIDTGTTLMILPTSDAILLHSYFPNSMSDGKNFAIYCNCTSDLVVNLNNKNWTIPSTSYLGKEYPKDSGFEGYCVSNIQGSDIMSSWILGDIFLENVYVVFDLDNQQLSFAEKNHNVKLVRQDSSGEQSCPARSLTGSSPVSRNGALVNTNSSYMYAFVLSILMLLS</sequence>
<keyword evidence="5" id="KW-0645">Protease</keyword>
<dbReference type="SUPFAM" id="SSF50630">
    <property type="entry name" value="Acid proteases"/>
    <property type="match status" value="1"/>
</dbReference>
<organism evidence="8 9">
    <name type="scientific">Eremothecium sinecaudum</name>
    <dbReference type="NCBI Taxonomy" id="45286"/>
    <lineage>
        <taxon>Eukaryota</taxon>
        <taxon>Fungi</taxon>
        <taxon>Dikarya</taxon>
        <taxon>Ascomycota</taxon>
        <taxon>Saccharomycotina</taxon>
        <taxon>Saccharomycetes</taxon>
        <taxon>Saccharomycetales</taxon>
        <taxon>Saccharomycetaceae</taxon>
        <taxon>Eremothecium</taxon>
    </lineage>
</organism>
<feature type="chain" id="PRO_5007066931" evidence="6">
    <location>
        <begin position="18"/>
        <end position="496"/>
    </location>
</feature>